<keyword evidence="3" id="KW-1185">Reference proteome</keyword>
<organism evidence="2 3">
    <name type="scientific">Elysia marginata</name>
    <dbReference type="NCBI Taxonomy" id="1093978"/>
    <lineage>
        <taxon>Eukaryota</taxon>
        <taxon>Metazoa</taxon>
        <taxon>Spiralia</taxon>
        <taxon>Lophotrochozoa</taxon>
        <taxon>Mollusca</taxon>
        <taxon>Gastropoda</taxon>
        <taxon>Heterobranchia</taxon>
        <taxon>Euthyneura</taxon>
        <taxon>Panpulmonata</taxon>
        <taxon>Sacoglossa</taxon>
        <taxon>Placobranchoidea</taxon>
        <taxon>Plakobranchidae</taxon>
        <taxon>Elysia</taxon>
    </lineage>
</organism>
<feature type="compositionally biased region" description="Basic and acidic residues" evidence="1">
    <location>
        <begin position="158"/>
        <end position="181"/>
    </location>
</feature>
<feature type="region of interest" description="Disordered" evidence="1">
    <location>
        <begin position="291"/>
        <end position="343"/>
    </location>
</feature>
<feature type="region of interest" description="Disordered" evidence="1">
    <location>
        <begin position="1"/>
        <end position="25"/>
    </location>
</feature>
<gene>
    <name evidence="2" type="ORF">ElyMa_003458400</name>
</gene>
<evidence type="ECO:0000256" key="1">
    <source>
        <dbReference type="SAM" id="MobiDB-lite"/>
    </source>
</evidence>
<dbReference type="Proteomes" id="UP000762676">
    <property type="component" value="Unassembled WGS sequence"/>
</dbReference>
<feature type="region of interest" description="Disordered" evidence="1">
    <location>
        <begin position="64"/>
        <end position="97"/>
    </location>
</feature>
<feature type="compositionally biased region" description="Low complexity" evidence="1">
    <location>
        <begin position="71"/>
        <end position="84"/>
    </location>
</feature>
<feature type="compositionally biased region" description="Polar residues" evidence="1">
    <location>
        <begin position="414"/>
        <end position="426"/>
    </location>
</feature>
<name>A0AAV4E9X4_9GAST</name>
<feature type="compositionally biased region" description="Basic and acidic residues" evidence="1">
    <location>
        <begin position="398"/>
        <end position="410"/>
    </location>
</feature>
<feature type="compositionally biased region" description="Acidic residues" evidence="1">
    <location>
        <begin position="1"/>
        <end position="18"/>
    </location>
</feature>
<feature type="compositionally biased region" description="Basic and acidic residues" evidence="1">
    <location>
        <begin position="133"/>
        <end position="144"/>
    </location>
</feature>
<feature type="region of interest" description="Disordered" evidence="1">
    <location>
        <begin position="872"/>
        <end position="891"/>
    </location>
</feature>
<feature type="region of interest" description="Disordered" evidence="1">
    <location>
        <begin position="118"/>
        <end position="194"/>
    </location>
</feature>
<sequence>MDSDNSESGKEEEDDDDDASKAHLNQMLDQQKKYLQLCQTSAKILQVLAGLGAPESTHVIELESVSEDSDVSSCSSPESMSQSPNTEDTSRSESERSAECVIYAEPLLTCQIVTPAKQPCRDVRRLPPGVTPEDVKRSKAEAARMRAAAAASVEAEDEKGQFKDGESSKKHESSTSGKEAKNSGPIDASYSKPRLGDANVGADAYFTLTKSESSISRVDTGSTKCTETGTQITRIPSVSAISSSLAATREDFKRAMSQISNASETIRQAHSLLTSMGLGHYSLRRRLAQVNNNNNPDTADETNGTVDTHHGTLSTAEQTSSMSTQTSNGLEKRSKTEADNEGAACKEPVCDGIEKTADAISTFPPLLMVKPISEKESKRNGCLKDATEYKTSDSYPRPIKDENPKERSDPNPKIFQSTFSDTHKPSTSICGSSLTKAKDFCIARTPGNTNVSANVRQYRDVCLNTNRWTKWSSHLQPQSRQALNQASGVTRFTNRFTGHSRFSRNTPLLSRTEELTNLATSVQSSTTMCPVNETKENKATCSNQIAETFSLSTGNAHDGVHQEHRQENYDIKETKRQQKTKRQKNLKHKITLNQVKEAVDFAKESLEKSGKWTESWHDGMNPETELDLNVNLNEEINSETKAGDWSTVCIEVVVENGDESEKNFTKVESAAKRVTFLQEPVVISSDVKQFSETTSENTNCHSENEVKKALSSETSTYIFKHLKVNSNSEDSGGQGDTRENTAAHNKKTYFDRLKEISNNQPLTKITTCNPNEIKESTNILPFKLCDESEQAFDEKNNVQEGNGYTETNEQPFDVETQSTCKELETVPYKSETLKENIPKGKRDTDVHGYNEICSNPITADIELNTLCRGSEKPTEDISTVTNRPSVEGYSNEGIQHGKLLRLNIATDIEHERTPNSFDPNADTELYDCGSGSILQTESSAAAHATLNSSSSTVDHVYALMEDDEVLEATKQRHETKINQPKGYFEDREGSDICSKTGTLISPQLSVPVKEKAHAASYTDTDQSVTLSKDEPLYKPSFYVTPSNSSEGNAPTLSSSIDEVGATYTCEPSQHLYRSLSAGDIDQQKATVPIHRTNVRSASAFSAPIKSYLASDTCSKKQRVIKSNKYLRLKASHQRPSSGGAEAANGSLYRIRSNLYKNKTTYLPLNCDKDHHKLVMSAGNSPRYSSRSVASKWGKTTKTVKTEEVSPALSTSVSVIEMMDENKPEQLTFPEPSLTKDPFGIRQGANIKSSDEAKHEIQVKVKIGNTSRASDDDSSEENWEDFKKYAGSSLFSRPWRLRFRHRRRRRRHRSNAWWARSVRCLKSKFRSWFGRCLK</sequence>
<comment type="caution">
    <text evidence="2">The sequence shown here is derived from an EMBL/GenBank/DDBJ whole genome shotgun (WGS) entry which is preliminary data.</text>
</comment>
<reference evidence="2 3" key="1">
    <citation type="journal article" date="2021" name="Elife">
        <title>Chloroplast acquisition without the gene transfer in kleptoplastic sea slugs, Plakobranchus ocellatus.</title>
        <authorList>
            <person name="Maeda T."/>
            <person name="Takahashi S."/>
            <person name="Yoshida T."/>
            <person name="Shimamura S."/>
            <person name="Takaki Y."/>
            <person name="Nagai Y."/>
            <person name="Toyoda A."/>
            <person name="Suzuki Y."/>
            <person name="Arimoto A."/>
            <person name="Ishii H."/>
            <person name="Satoh N."/>
            <person name="Nishiyama T."/>
            <person name="Hasebe M."/>
            <person name="Maruyama T."/>
            <person name="Minagawa J."/>
            <person name="Obokata J."/>
            <person name="Shigenobu S."/>
        </authorList>
    </citation>
    <scope>NUCLEOTIDE SEQUENCE [LARGE SCALE GENOMIC DNA]</scope>
</reference>
<feature type="compositionally biased region" description="Polar residues" evidence="1">
    <location>
        <begin position="291"/>
        <end position="329"/>
    </location>
</feature>
<proteinExistence type="predicted"/>
<evidence type="ECO:0000313" key="3">
    <source>
        <dbReference type="Proteomes" id="UP000762676"/>
    </source>
</evidence>
<evidence type="ECO:0000313" key="2">
    <source>
        <dbReference type="EMBL" id="GFR57496.1"/>
    </source>
</evidence>
<protein>
    <submittedName>
        <fullName evidence="2">Uncharacterized protein</fullName>
    </submittedName>
</protein>
<feature type="compositionally biased region" description="Basic and acidic residues" evidence="1">
    <location>
        <begin position="88"/>
        <end position="97"/>
    </location>
</feature>
<feature type="region of interest" description="Disordered" evidence="1">
    <location>
        <begin position="375"/>
        <end position="426"/>
    </location>
</feature>
<dbReference type="EMBL" id="BMAT01007092">
    <property type="protein sequence ID" value="GFR57496.1"/>
    <property type="molecule type" value="Genomic_DNA"/>
</dbReference>
<feature type="region of interest" description="Disordered" evidence="1">
    <location>
        <begin position="725"/>
        <end position="744"/>
    </location>
</feature>
<accession>A0AAV4E9X4</accession>